<keyword evidence="3" id="KW-1185">Reference proteome</keyword>
<feature type="transmembrane region" description="Helical" evidence="1">
    <location>
        <begin position="12"/>
        <end position="32"/>
    </location>
</feature>
<name>A0A4R9BR15_9MICO</name>
<feature type="transmembrane region" description="Helical" evidence="1">
    <location>
        <begin position="44"/>
        <end position="73"/>
    </location>
</feature>
<accession>A0A4R9BR15</accession>
<dbReference type="RefSeq" id="WP_134529307.1">
    <property type="nucleotide sequence ID" value="NZ_SOHN01000009.1"/>
</dbReference>
<organism evidence="2 3">
    <name type="scientific">Cryobacterium serini</name>
    <dbReference type="NCBI Taxonomy" id="1259201"/>
    <lineage>
        <taxon>Bacteria</taxon>
        <taxon>Bacillati</taxon>
        <taxon>Actinomycetota</taxon>
        <taxon>Actinomycetes</taxon>
        <taxon>Micrococcales</taxon>
        <taxon>Microbacteriaceae</taxon>
        <taxon>Cryobacterium</taxon>
    </lineage>
</organism>
<dbReference type="EMBL" id="SOHN01000009">
    <property type="protein sequence ID" value="TFD89213.1"/>
    <property type="molecule type" value="Genomic_DNA"/>
</dbReference>
<feature type="transmembrane region" description="Helical" evidence="1">
    <location>
        <begin position="79"/>
        <end position="103"/>
    </location>
</feature>
<evidence type="ECO:0000313" key="3">
    <source>
        <dbReference type="Proteomes" id="UP000297626"/>
    </source>
</evidence>
<dbReference type="SUPFAM" id="SSF103473">
    <property type="entry name" value="MFS general substrate transporter"/>
    <property type="match status" value="1"/>
</dbReference>
<dbReference type="AlphaFoldDB" id="A0A4R9BR15"/>
<dbReference type="InterPro" id="IPR036259">
    <property type="entry name" value="MFS_trans_sf"/>
</dbReference>
<protein>
    <recommendedName>
        <fullName evidence="4">MFS transporter</fullName>
    </recommendedName>
</protein>
<keyword evidence="1" id="KW-0472">Membrane</keyword>
<keyword evidence="1" id="KW-0812">Transmembrane</keyword>
<reference evidence="2 3" key="1">
    <citation type="submission" date="2019-03" db="EMBL/GenBank/DDBJ databases">
        <title>Genomics of glacier-inhabiting Cryobacterium strains.</title>
        <authorList>
            <person name="Liu Q."/>
            <person name="Xin Y.-H."/>
        </authorList>
    </citation>
    <scope>NUCLEOTIDE SEQUENCE [LARGE SCALE GENOMIC DNA]</scope>
    <source>
        <strain evidence="2 3">Sr54</strain>
    </source>
</reference>
<comment type="caution">
    <text evidence="2">The sequence shown here is derived from an EMBL/GenBank/DDBJ whole genome shotgun (WGS) entry which is preliminary data.</text>
</comment>
<keyword evidence="1" id="KW-1133">Transmembrane helix</keyword>
<dbReference type="Proteomes" id="UP000297626">
    <property type="component" value="Unassembled WGS sequence"/>
</dbReference>
<proteinExistence type="predicted"/>
<evidence type="ECO:0000256" key="1">
    <source>
        <dbReference type="SAM" id="Phobius"/>
    </source>
</evidence>
<gene>
    <name evidence="2" type="ORF">E3T51_07885</name>
</gene>
<evidence type="ECO:0000313" key="2">
    <source>
        <dbReference type="EMBL" id="TFD89213.1"/>
    </source>
</evidence>
<sequence length="130" mass="13539">MLDRLVLPRPLFWGYIGLALFMVGDGVETNILAPFLTGDHSFSIPLVGTLVTVYGVAAAIAAFLSAALSAVFAGPLLVALLYGTLGALGLVVLFAVLHLVAAVMSSVLRGTQPGFHGVPARIPFHDARLN</sequence>
<evidence type="ECO:0008006" key="4">
    <source>
        <dbReference type="Google" id="ProtNLM"/>
    </source>
</evidence>